<feature type="transmembrane region" description="Helical" evidence="2">
    <location>
        <begin position="117"/>
        <end position="142"/>
    </location>
</feature>
<dbReference type="EMBL" id="GCES01026119">
    <property type="protein sequence ID" value="JAR60204.1"/>
    <property type="molecule type" value="Transcribed_RNA"/>
</dbReference>
<accession>A0A146Z1C6</accession>
<comment type="subcellular location">
    <subcellularLocation>
        <location evidence="1">Membrane</location>
        <topology evidence="1">Multi-pass membrane protein</topology>
    </subcellularLocation>
</comment>
<reference evidence="3" key="1">
    <citation type="submission" date="2015-01" db="EMBL/GenBank/DDBJ databases">
        <title>EvidentialGene: Evidence-directed Construction of Complete mRNA Transcriptomes without Genomes.</title>
        <authorList>
            <person name="Gilbert D.G."/>
        </authorList>
    </citation>
    <scope>NUCLEOTIDE SEQUENCE</scope>
</reference>
<dbReference type="PANTHER" id="PTHR28658:SF1">
    <property type="entry name" value="MAJOR FACILITATOR SUPERFAMILY DOMAIN CONTAINING 13B"/>
    <property type="match status" value="1"/>
</dbReference>
<keyword evidence="2" id="KW-1133">Transmembrane helix</keyword>
<dbReference type="Pfam" id="PF13347">
    <property type="entry name" value="MFS_2"/>
    <property type="match status" value="1"/>
</dbReference>
<feature type="transmembrane region" description="Helical" evidence="2">
    <location>
        <begin position="344"/>
        <end position="369"/>
    </location>
</feature>
<protein>
    <submittedName>
        <fullName evidence="3">Transmembrane protein 180</fullName>
    </submittedName>
</protein>
<dbReference type="GO" id="GO:0016020">
    <property type="term" value="C:membrane"/>
    <property type="evidence" value="ECO:0007669"/>
    <property type="project" value="UniProtKB-SubCell"/>
</dbReference>
<sequence length="476" mass="53564">MVRKWMNFGINHAAFAYAMTTLGSAMINNIFSFYYVKLFLNKYSISEGAFHQSQVVYMVWNAVNDPLFGYLQDNSRVPCCSHRRLSILYGAPLYSLAFLIAWFPWSSYSPDDWLSGLHLTVALCAFDGMLTFVLLAQCALFAEISSHHQSRLRLIKYNQVASLIGSSSVLFCGMVSTNMENFQAFQAFTVLIAVISCICMMYTGMHSESRFDNKISEADAQASADQTARPTACSFAMLKSLTWQILTNRDFQLFVTMNFFQVFMLAFFNNFTMIFTEHLIPPDALPSLAKSFMYGAGFILPQLLVLSSQSLLKSLGYYKIILFTFIFEAGLAVVMLALGPQRYYFLAFFLTVNMVLIQAAFSLFGLPLADIIDIDLHKYKRSSPLSSMVFGTNALFTKPAQSLAPMIVLNVLNHFGYEGLKDVTQGSNKSALESLHSVMFYLVCLVPMCVAVLQVLAWRPFSIRNSHTVDPKYIDT</sequence>
<feature type="transmembrane region" description="Helical" evidence="2">
    <location>
        <begin position="14"/>
        <end position="36"/>
    </location>
</feature>
<evidence type="ECO:0000313" key="3">
    <source>
        <dbReference type="EMBL" id="JAR60204.1"/>
    </source>
</evidence>
<organism evidence="3">
    <name type="scientific">Fundulus heteroclitus</name>
    <name type="common">Killifish</name>
    <name type="synonym">Mummichog</name>
    <dbReference type="NCBI Taxonomy" id="8078"/>
    <lineage>
        <taxon>Eukaryota</taxon>
        <taxon>Metazoa</taxon>
        <taxon>Chordata</taxon>
        <taxon>Craniata</taxon>
        <taxon>Vertebrata</taxon>
        <taxon>Euteleostomi</taxon>
        <taxon>Actinopterygii</taxon>
        <taxon>Neopterygii</taxon>
        <taxon>Teleostei</taxon>
        <taxon>Neoteleostei</taxon>
        <taxon>Acanthomorphata</taxon>
        <taxon>Ovalentaria</taxon>
        <taxon>Atherinomorphae</taxon>
        <taxon>Cyprinodontiformes</taxon>
        <taxon>Fundulidae</taxon>
        <taxon>Fundulus</taxon>
    </lineage>
</organism>
<feature type="transmembrane region" description="Helical" evidence="2">
    <location>
        <begin position="291"/>
        <end position="308"/>
    </location>
</feature>
<feature type="transmembrane region" description="Helical" evidence="2">
    <location>
        <begin position="320"/>
        <end position="338"/>
    </location>
</feature>
<feature type="transmembrane region" description="Helical" evidence="2">
    <location>
        <begin position="182"/>
        <end position="204"/>
    </location>
</feature>
<name>A0A146Z1C6_FUNHE</name>
<dbReference type="InterPro" id="IPR036259">
    <property type="entry name" value="MFS_trans_sf"/>
</dbReference>
<feature type="transmembrane region" description="Helical" evidence="2">
    <location>
        <begin position="251"/>
        <end position="271"/>
    </location>
</feature>
<dbReference type="SUPFAM" id="SSF103473">
    <property type="entry name" value="MFS general substrate transporter"/>
    <property type="match status" value="1"/>
</dbReference>
<proteinExistence type="predicted"/>
<feature type="transmembrane region" description="Helical" evidence="2">
    <location>
        <begin position="438"/>
        <end position="458"/>
    </location>
</feature>
<dbReference type="AlphaFoldDB" id="A0A146Z1C6"/>
<keyword evidence="2" id="KW-0472">Membrane</keyword>
<feature type="transmembrane region" description="Helical" evidence="2">
    <location>
        <begin position="85"/>
        <end position="105"/>
    </location>
</feature>
<dbReference type="EMBL" id="GCES01026120">
    <property type="protein sequence ID" value="JAR60203.1"/>
    <property type="molecule type" value="Transcribed_RNA"/>
</dbReference>
<dbReference type="InterPro" id="IPR040035">
    <property type="entry name" value="TMEM180"/>
</dbReference>
<evidence type="ECO:0000256" key="2">
    <source>
        <dbReference type="SAM" id="Phobius"/>
    </source>
</evidence>
<dbReference type="PANTHER" id="PTHR28658">
    <property type="entry name" value="TRANSMEMBRANE PROTEIN 180"/>
    <property type="match status" value="1"/>
</dbReference>
<keyword evidence="2 3" id="KW-0812">Transmembrane</keyword>
<evidence type="ECO:0000256" key="1">
    <source>
        <dbReference type="ARBA" id="ARBA00004141"/>
    </source>
</evidence>
<feature type="transmembrane region" description="Helical" evidence="2">
    <location>
        <begin position="154"/>
        <end position="176"/>
    </location>
</feature>
<dbReference type="FunFam" id="1.20.1250.20:FF:000380">
    <property type="entry name" value="Transmembrane protein 180"/>
    <property type="match status" value="1"/>
</dbReference>